<dbReference type="InterPro" id="IPR015262">
    <property type="entry name" value="tRNA_Ile_lys_synt_subst-bd"/>
</dbReference>
<dbReference type="InterPro" id="IPR011063">
    <property type="entry name" value="TilS/TtcA_N"/>
</dbReference>
<dbReference type="Gene3D" id="3.30.465.60">
    <property type="match status" value="1"/>
</dbReference>
<comment type="domain">
    <text evidence="8">The N-terminal region contains the highly conserved SGGXDS motif, predicted to be a P-loop motif involved in ATP binding.</text>
</comment>
<accession>A0A3A9KK05</accession>
<dbReference type="AlphaFoldDB" id="A0A3A9KK05"/>
<gene>
    <name evidence="8 10" type="primary">tilS</name>
    <name evidence="10" type="ORF">CR203_21920</name>
</gene>
<reference evidence="10 11" key="1">
    <citation type="submission" date="2017-10" db="EMBL/GenBank/DDBJ databases">
        <title>Bacillus sp. nov., a halophilic bacterium isolated from a Keqin Lake.</title>
        <authorList>
            <person name="Wang H."/>
        </authorList>
    </citation>
    <scope>NUCLEOTIDE SEQUENCE [LARGE SCALE GENOMIC DNA]</scope>
    <source>
        <strain evidence="10 11">KCTC 13187</strain>
    </source>
</reference>
<dbReference type="Proteomes" id="UP000281498">
    <property type="component" value="Unassembled WGS sequence"/>
</dbReference>
<evidence type="ECO:0000256" key="3">
    <source>
        <dbReference type="ARBA" id="ARBA00022598"/>
    </source>
</evidence>
<evidence type="ECO:0000256" key="7">
    <source>
        <dbReference type="ARBA" id="ARBA00048539"/>
    </source>
</evidence>
<dbReference type="SUPFAM" id="SSF56037">
    <property type="entry name" value="PheT/TilS domain"/>
    <property type="match status" value="1"/>
</dbReference>
<dbReference type="GO" id="GO:0006400">
    <property type="term" value="P:tRNA modification"/>
    <property type="evidence" value="ECO:0007669"/>
    <property type="project" value="UniProtKB-UniRule"/>
</dbReference>
<dbReference type="SUPFAM" id="SSF82829">
    <property type="entry name" value="MesJ substrate recognition domain-like"/>
    <property type="match status" value="1"/>
</dbReference>
<dbReference type="Gene3D" id="3.40.50.620">
    <property type="entry name" value="HUPs"/>
    <property type="match status" value="1"/>
</dbReference>
<dbReference type="InterPro" id="IPR014729">
    <property type="entry name" value="Rossmann-like_a/b/a_fold"/>
</dbReference>
<dbReference type="SUPFAM" id="SSF52402">
    <property type="entry name" value="Adenine nucleotide alpha hydrolases-like"/>
    <property type="match status" value="1"/>
</dbReference>
<dbReference type="RefSeq" id="WP_110938030.1">
    <property type="nucleotide sequence ID" value="NZ_KZ614147.1"/>
</dbReference>
<dbReference type="InterPro" id="IPR012795">
    <property type="entry name" value="tRNA_Ile_lys_synt_N"/>
</dbReference>
<feature type="domain" description="Lysidine-tRNA(Ile) synthetase C-terminal" evidence="9">
    <location>
        <begin position="389"/>
        <end position="462"/>
    </location>
</feature>
<comment type="function">
    <text evidence="8">Ligates lysine onto the cytidine present at position 34 of the AUA codon-specific tRNA(Ile) that contains the anticodon CAU, in an ATP-dependent manner. Cytidine is converted to lysidine, thus changing the amino acid specificity of the tRNA from methionine to isoleucine.</text>
</comment>
<dbReference type="CDD" id="cd01992">
    <property type="entry name" value="TilS_N"/>
    <property type="match status" value="1"/>
</dbReference>
<evidence type="ECO:0000256" key="5">
    <source>
        <dbReference type="ARBA" id="ARBA00022741"/>
    </source>
</evidence>
<dbReference type="EMBL" id="PDOE01000020">
    <property type="protein sequence ID" value="RKL65226.1"/>
    <property type="molecule type" value="Genomic_DNA"/>
</dbReference>
<dbReference type="Pfam" id="PF09179">
    <property type="entry name" value="TilS"/>
    <property type="match status" value="1"/>
</dbReference>
<sequence>MNPTIELFISRHELIKTGDHLLIAVSGGPDSMALLDFLIGKQVELELVLSIAHVEHGLRGEASKKDADFVRDFCEARNLPFFLHEPDVLARKQQDRSSIQQAARACRYDWFALLMQDLNADKLVFGHHGDDQIETMLMRQIRGSLSGRKGMPVKRNFSRGEIIRPFLCVDKNAILDYCAKKNIPYRLDLSNEKDDYQRNRIRHHLLPFIKEENSKAHEVFQWQSEVLTEEEEWLQGEAEKRLHKITLHKAIYRLTINKDDLLSIPIALQRRVIHLILNYMTVSKDSSFDRHHIKAVQKLLESNDPAASLSLPGFLQVEKSYKLVDFSFSEEGAKPEETTITKQPLTERGVFDLPLGRLEMFSNPEDGMKSDNETRSSMVLDCDKVQLPLFVRSRENGDRISIIGSEGTKKLKDLFIDHKIPRRDRELWPIITDSHGTILWVPFLRRSSEALIDKNSVNILQIAFTFYT</sequence>
<dbReference type="Pfam" id="PF11734">
    <property type="entry name" value="TilS_C"/>
    <property type="match status" value="1"/>
</dbReference>
<dbReference type="GO" id="GO:0032267">
    <property type="term" value="F:tRNA(Ile)-lysidine synthase activity"/>
    <property type="evidence" value="ECO:0007669"/>
    <property type="project" value="UniProtKB-EC"/>
</dbReference>
<dbReference type="InterPro" id="IPR012094">
    <property type="entry name" value="tRNA_Ile_lys_synt"/>
</dbReference>
<dbReference type="Pfam" id="PF01171">
    <property type="entry name" value="ATP_bind_3"/>
    <property type="match status" value="1"/>
</dbReference>
<comment type="caution">
    <text evidence="10">The sequence shown here is derived from an EMBL/GenBank/DDBJ whole genome shotgun (WGS) entry which is preliminary data.</text>
</comment>
<keyword evidence="3 8" id="KW-0436">Ligase</keyword>
<evidence type="ECO:0000256" key="4">
    <source>
        <dbReference type="ARBA" id="ARBA00022694"/>
    </source>
</evidence>
<organism evidence="10 11">
    <name type="scientific">Salipaludibacillus neizhouensis</name>
    <dbReference type="NCBI Taxonomy" id="885475"/>
    <lineage>
        <taxon>Bacteria</taxon>
        <taxon>Bacillati</taxon>
        <taxon>Bacillota</taxon>
        <taxon>Bacilli</taxon>
        <taxon>Bacillales</taxon>
        <taxon>Bacillaceae</taxon>
    </lineage>
</organism>
<protein>
    <recommendedName>
        <fullName evidence="8">tRNA(Ile)-lysidine synthase</fullName>
        <ecNumber evidence="8">6.3.4.19</ecNumber>
    </recommendedName>
    <alternativeName>
        <fullName evidence="8">tRNA(Ile)-2-lysyl-cytidine synthase</fullName>
    </alternativeName>
    <alternativeName>
        <fullName evidence="8">tRNA(Ile)-lysidine synthetase</fullName>
    </alternativeName>
</protein>
<evidence type="ECO:0000256" key="6">
    <source>
        <dbReference type="ARBA" id="ARBA00022840"/>
    </source>
</evidence>
<dbReference type="NCBIfam" id="TIGR02433">
    <property type="entry name" value="lysidine_TilS_C"/>
    <property type="match status" value="1"/>
</dbReference>
<dbReference type="EC" id="6.3.4.19" evidence="8"/>
<comment type="subcellular location">
    <subcellularLocation>
        <location evidence="1 8">Cytoplasm</location>
    </subcellularLocation>
</comment>
<keyword evidence="2 8" id="KW-0963">Cytoplasm</keyword>
<keyword evidence="4 8" id="KW-0819">tRNA processing</keyword>
<evidence type="ECO:0000256" key="8">
    <source>
        <dbReference type="HAMAP-Rule" id="MF_01161"/>
    </source>
</evidence>
<dbReference type="HAMAP" id="MF_01161">
    <property type="entry name" value="tRNA_Ile_lys_synt"/>
    <property type="match status" value="1"/>
</dbReference>
<evidence type="ECO:0000313" key="11">
    <source>
        <dbReference type="Proteomes" id="UP000281498"/>
    </source>
</evidence>
<dbReference type="GO" id="GO:0005737">
    <property type="term" value="C:cytoplasm"/>
    <property type="evidence" value="ECO:0007669"/>
    <property type="project" value="UniProtKB-SubCell"/>
</dbReference>
<evidence type="ECO:0000256" key="2">
    <source>
        <dbReference type="ARBA" id="ARBA00022490"/>
    </source>
</evidence>
<keyword evidence="11" id="KW-1185">Reference proteome</keyword>
<keyword evidence="6 8" id="KW-0067">ATP-binding</keyword>
<feature type="binding site" evidence="8">
    <location>
        <begin position="26"/>
        <end position="31"/>
    </location>
    <ligand>
        <name>ATP</name>
        <dbReference type="ChEBI" id="CHEBI:30616"/>
    </ligand>
</feature>
<evidence type="ECO:0000259" key="9">
    <source>
        <dbReference type="SMART" id="SM00977"/>
    </source>
</evidence>
<dbReference type="SMART" id="SM00977">
    <property type="entry name" value="TilS_C"/>
    <property type="match status" value="1"/>
</dbReference>
<name>A0A3A9KK05_9BACI</name>
<keyword evidence="5 8" id="KW-0547">Nucleotide-binding</keyword>
<evidence type="ECO:0000313" key="10">
    <source>
        <dbReference type="EMBL" id="RKL65226.1"/>
    </source>
</evidence>
<dbReference type="NCBIfam" id="TIGR02432">
    <property type="entry name" value="lysidine_TilS_N"/>
    <property type="match status" value="1"/>
</dbReference>
<evidence type="ECO:0000256" key="1">
    <source>
        <dbReference type="ARBA" id="ARBA00004496"/>
    </source>
</evidence>
<comment type="similarity">
    <text evidence="8">Belongs to the tRNA(Ile)-lysidine synthase family.</text>
</comment>
<dbReference type="PANTHER" id="PTHR43033:SF1">
    <property type="entry name" value="TRNA(ILE)-LYSIDINE SYNTHASE-RELATED"/>
    <property type="match status" value="1"/>
</dbReference>
<proteinExistence type="inferred from homology"/>
<dbReference type="PANTHER" id="PTHR43033">
    <property type="entry name" value="TRNA(ILE)-LYSIDINE SYNTHASE-RELATED"/>
    <property type="match status" value="1"/>
</dbReference>
<comment type="catalytic activity">
    <reaction evidence="7 8">
        <text>cytidine(34) in tRNA(Ile2) + L-lysine + ATP = lysidine(34) in tRNA(Ile2) + AMP + diphosphate + H(+)</text>
        <dbReference type="Rhea" id="RHEA:43744"/>
        <dbReference type="Rhea" id="RHEA-COMP:10625"/>
        <dbReference type="Rhea" id="RHEA-COMP:10670"/>
        <dbReference type="ChEBI" id="CHEBI:15378"/>
        <dbReference type="ChEBI" id="CHEBI:30616"/>
        <dbReference type="ChEBI" id="CHEBI:32551"/>
        <dbReference type="ChEBI" id="CHEBI:33019"/>
        <dbReference type="ChEBI" id="CHEBI:82748"/>
        <dbReference type="ChEBI" id="CHEBI:83665"/>
        <dbReference type="ChEBI" id="CHEBI:456215"/>
        <dbReference type="EC" id="6.3.4.19"/>
    </reaction>
</comment>
<dbReference type="InterPro" id="IPR012796">
    <property type="entry name" value="Lysidine-tRNA-synth_C"/>
</dbReference>
<dbReference type="GO" id="GO:0005524">
    <property type="term" value="F:ATP binding"/>
    <property type="evidence" value="ECO:0007669"/>
    <property type="project" value="UniProtKB-UniRule"/>
</dbReference>
<dbReference type="OrthoDB" id="9807403at2"/>